<evidence type="ECO:0000313" key="2">
    <source>
        <dbReference type="EMBL" id="KAH6652676.1"/>
    </source>
</evidence>
<keyword evidence="3" id="KW-1185">Reference proteome</keyword>
<evidence type="ECO:0000313" key="3">
    <source>
        <dbReference type="Proteomes" id="UP000758603"/>
    </source>
</evidence>
<dbReference type="RefSeq" id="XP_045956953.1">
    <property type="nucleotide sequence ID" value="XM_046096050.1"/>
</dbReference>
<proteinExistence type="predicted"/>
<feature type="compositionally biased region" description="Basic and acidic residues" evidence="1">
    <location>
        <begin position="15"/>
        <end position="25"/>
    </location>
</feature>
<dbReference type="EMBL" id="JAGPXC010000005">
    <property type="protein sequence ID" value="KAH6652676.1"/>
    <property type="molecule type" value="Genomic_DNA"/>
</dbReference>
<dbReference type="GeneID" id="70124943"/>
<comment type="caution">
    <text evidence="2">The sequence shown here is derived from an EMBL/GenBank/DDBJ whole genome shotgun (WGS) entry which is preliminary data.</text>
</comment>
<dbReference type="Proteomes" id="UP000758603">
    <property type="component" value="Unassembled WGS sequence"/>
</dbReference>
<name>A0A9P8UI90_9PEZI</name>
<evidence type="ECO:0000256" key="1">
    <source>
        <dbReference type="SAM" id="MobiDB-lite"/>
    </source>
</evidence>
<protein>
    <submittedName>
        <fullName evidence="2">Uncharacterized protein</fullName>
    </submittedName>
</protein>
<feature type="region of interest" description="Disordered" evidence="1">
    <location>
        <begin position="1"/>
        <end position="60"/>
    </location>
</feature>
<feature type="compositionally biased region" description="Polar residues" evidence="1">
    <location>
        <begin position="31"/>
        <end position="60"/>
    </location>
</feature>
<sequence>MSSPSGQPRPRRNYRRLDFMNHDNEDVGTITADTPQTRNRPNDGGQAQQQSLEPHSQRQGDWTPYTLEIAMLQPVATCGVVSTLPSEDWIADSMARNPHIEPIIAPFTTTTWPTGSLPVLRRPTTHLCGVMIDNTTPSPRILLMRYPLESDRLLPHLTRIETTPSGSSGSRQAPTFPYSFPQTAYGNEDDLTCLPEDVLTARMRQITGHTVIPLIARFIDKYDRTEYQPSMVAKTWAMQTCFDNQPEQAQVTVSYYACIARESEVLPSIPVWDSFSHSPHPIWVDIETYDKDLVHLEFKDHKFHHRRRMVWWAIEHLVCSGLLTEDQLGNYKHARRTLRNRLSADVREVGSGLLKPEMKELLERFQREGSWVHHY</sequence>
<organism evidence="2 3">
    <name type="scientific">Truncatella angustata</name>
    <dbReference type="NCBI Taxonomy" id="152316"/>
    <lineage>
        <taxon>Eukaryota</taxon>
        <taxon>Fungi</taxon>
        <taxon>Dikarya</taxon>
        <taxon>Ascomycota</taxon>
        <taxon>Pezizomycotina</taxon>
        <taxon>Sordariomycetes</taxon>
        <taxon>Xylariomycetidae</taxon>
        <taxon>Amphisphaeriales</taxon>
        <taxon>Sporocadaceae</taxon>
        <taxon>Truncatella</taxon>
    </lineage>
</organism>
<reference evidence="2" key="1">
    <citation type="journal article" date="2021" name="Nat. Commun.">
        <title>Genetic determinants of endophytism in the Arabidopsis root mycobiome.</title>
        <authorList>
            <person name="Mesny F."/>
            <person name="Miyauchi S."/>
            <person name="Thiergart T."/>
            <person name="Pickel B."/>
            <person name="Atanasova L."/>
            <person name="Karlsson M."/>
            <person name="Huettel B."/>
            <person name="Barry K.W."/>
            <person name="Haridas S."/>
            <person name="Chen C."/>
            <person name="Bauer D."/>
            <person name="Andreopoulos W."/>
            <person name="Pangilinan J."/>
            <person name="LaButti K."/>
            <person name="Riley R."/>
            <person name="Lipzen A."/>
            <person name="Clum A."/>
            <person name="Drula E."/>
            <person name="Henrissat B."/>
            <person name="Kohler A."/>
            <person name="Grigoriev I.V."/>
            <person name="Martin F.M."/>
            <person name="Hacquard S."/>
        </authorList>
    </citation>
    <scope>NUCLEOTIDE SEQUENCE</scope>
    <source>
        <strain evidence="2">MPI-SDFR-AT-0073</strain>
    </source>
</reference>
<dbReference type="AlphaFoldDB" id="A0A9P8UI90"/>
<gene>
    <name evidence="2" type="ORF">BKA67DRAFT_297003</name>
</gene>
<accession>A0A9P8UI90</accession>